<keyword evidence="4" id="KW-0227">DNA damage</keyword>
<evidence type="ECO:0000256" key="6">
    <source>
        <dbReference type="ARBA" id="ARBA00022840"/>
    </source>
</evidence>
<evidence type="ECO:0000256" key="1">
    <source>
        <dbReference type="ARBA" id="ARBA00004123"/>
    </source>
</evidence>
<feature type="domain" description="Rad26/CSB-like winged helix DNA-binding" evidence="11">
    <location>
        <begin position="62"/>
        <end position="123"/>
    </location>
</feature>
<keyword evidence="9" id="KW-0539">Nucleus</keyword>
<evidence type="ECO:0000256" key="5">
    <source>
        <dbReference type="ARBA" id="ARBA00022806"/>
    </source>
</evidence>
<evidence type="ECO:0000256" key="8">
    <source>
        <dbReference type="ARBA" id="ARBA00023204"/>
    </source>
</evidence>
<keyword evidence="6" id="KW-0067">ATP-binding</keyword>
<proteinExistence type="inferred from homology"/>
<dbReference type="EMBL" id="HBEV01009816">
    <property type="protein sequence ID" value="CAD8590119.1"/>
    <property type="molecule type" value="Transcribed_RNA"/>
</dbReference>
<organism evidence="12">
    <name type="scientific">Micromonas pusilla</name>
    <name type="common">Picoplanktonic green alga</name>
    <name type="synonym">Chromulina pusilla</name>
    <dbReference type="NCBI Taxonomy" id="38833"/>
    <lineage>
        <taxon>Eukaryota</taxon>
        <taxon>Viridiplantae</taxon>
        <taxon>Chlorophyta</taxon>
        <taxon>Mamiellophyceae</taxon>
        <taxon>Mamiellales</taxon>
        <taxon>Mamiellaceae</taxon>
        <taxon>Micromonas</taxon>
    </lineage>
</organism>
<evidence type="ECO:0000256" key="9">
    <source>
        <dbReference type="ARBA" id="ARBA00023242"/>
    </source>
</evidence>
<evidence type="ECO:0000256" key="7">
    <source>
        <dbReference type="ARBA" id="ARBA00023125"/>
    </source>
</evidence>
<dbReference type="AlphaFoldDB" id="A0A7S0KR52"/>
<dbReference type="CDD" id="cd22254">
    <property type="entry name" value="CSB_WHD"/>
    <property type="match status" value="1"/>
</dbReference>
<dbReference type="Pfam" id="PF25875">
    <property type="entry name" value="WHD_Rad26_CSB"/>
    <property type="match status" value="1"/>
</dbReference>
<evidence type="ECO:0000256" key="3">
    <source>
        <dbReference type="ARBA" id="ARBA00022741"/>
    </source>
</evidence>
<comment type="subcellular location">
    <subcellularLocation>
        <location evidence="1">Nucleus</location>
    </subcellularLocation>
</comment>
<feature type="region of interest" description="Disordered" evidence="10">
    <location>
        <begin position="1"/>
        <end position="56"/>
    </location>
</feature>
<gene>
    <name evidence="12" type="ORF">MSP1404_LOCUS7523</name>
</gene>
<evidence type="ECO:0000313" key="12">
    <source>
        <dbReference type="EMBL" id="CAD8590119.1"/>
    </source>
</evidence>
<evidence type="ECO:0000256" key="10">
    <source>
        <dbReference type="SAM" id="MobiDB-lite"/>
    </source>
</evidence>
<name>A0A7S0KR52_MICPS</name>
<evidence type="ECO:0000256" key="4">
    <source>
        <dbReference type="ARBA" id="ARBA00022763"/>
    </source>
</evidence>
<reference evidence="12" key="1">
    <citation type="submission" date="2021-01" db="EMBL/GenBank/DDBJ databases">
        <authorList>
            <person name="Corre E."/>
            <person name="Pelletier E."/>
            <person name="Niang G."/>
            <person name="Scheremetjew M."/>
            <person name="Finn R."/>
            <person name="Kale V."/>
            <person name="Holt S."/>
            <person name="Cochrane G."/>
            <person name="Meng A."/>
            <person name="Brown T."/>
            <person name="Cohen L."/>
        </authorList>
    </citation>
    <scope>NUCLEOTIDE SEQUENCE</scope>
    <source>
        <strain evidence="12">CCMP494</strain>
    </source>
</reference>
<keyword evidence="8" id="KW-0234">DNA repair</keyword>
<evidence type="ECO:0000259" key="11">
    <source>
        <dbReference type="Pfam" id="PF25875"/>
    </source>
</evidence>
<dbReference type="InterPro" id="IPR058951">
    <property type="entry name" value="WHD_Rad26_CSB-like"/>
</dbReference>
<protein>
    <recommendedName>
        <fullName evidence="11">Rad26/CSB-like winged helix DNA-binding domain-containing protein</fullName>
    </recommendedName>
</protein>
<evidence type="ECO:0000256" key="2">
    <source>
        <dbReference type="ARBA" id="ARBA00007025"/>
    </source>
</evidence>
<keyword evidence="7" id="KW-0238">DNA-binding</keyword>
<keyword evidence="3" id="KW-0547">Nucleotide-binding</keyword>
<accession>A0A7S0KR52</accession>
<sequence>MGSQTLLQRIRERDAAGGMAMTRGVSPNADADADGDGSSPTESHESDGDAAGTAVTREEAERILDDICGFLRDRPGRAAPTGLIVDAFGHAVRDKGLFRRLLKQAARLEKGAGTAQWVLRDHFA</sequence>
<keyword evidence="5" id="KW-0378">Hydrolase</keyword>
<comment type="similarity">
    <text evidence="2">Belongs to the SNF2/RAD54 helicase family.</text>
</comment>
<keyword evidence="5" id="KW-0347">Helicase</keyword>